<dbReference type="GO" id="GO:0055085">
    <property type="term" value="P:transmembrane transport"/>
    <property type="evidence" value="ECO:0007669"/>
    <property type="project" value="TreeGrafter"/>
</dbReference>
<reference evidence="7" key="1">
    <citation type="submission" date="2020-01" db="EMBL/GenBank/DDBJ databases">
        <authorList>
            <person name="Rat A."/>
        </authorList>
    </citation>
    <scope>NUCLEOTIDE SEQUENCE</scope>
    <source>
        <strain evidence="7">LMG 28251</strain>
    </source>
</reference>
<keyword evidence="4 6" id="KW-1133">Transmembrane helix</keyword>
<keyword evidence="5 6" id="KW-0472">Membrane</keyword>
<feature type="transmembrane region" description="Helical" evidence="6">
    <location>
        <begin position="286"/>
        <end position="311"/>
    </location>
</feature>
<dbReference type="EMBL" id="JAAEDH010000004">
    <property type="protein sequence ID" value="MBR0654494.1"/>
    <property type="molecule type" value="Genomic_DNA"/>
</dbReference>
<dbReference type="AlphaFoldDB" id="A0AAF1KHZ0"/>
<evidence type="ECO:0000256" key="1">
    <source>
        <dbReference type="ARBA" id="ARBA00004141"/>
    </source>
</evidence>
<accession>A0AAF1KHZ0</accession>
<evidence type="ECO:0000256" key="3">
    <source>
        <dbReference type="ARBA" id="ARBA00022692"/>
    </source>
</evidence>
<feature type="transmembrane region" description="Helical" evidence="6">
    <location>
        <begin position="194"/>
        <end position="216"/>
    </location>
</feature>
<dbReference type="PANTHER" id="PTHR21716">
    <property type="entry name" value="TRANSMEMBRANE PROTEIN"/>
    <property type="match status" value="1"/>
</dbReference>
<gene>
    <name evidence="7" type="ORF">GXW79_05305</name>
</gene>
<evidence type="ECO:0000256" key="5">
    <source>
        <dbReference type="ARBA" id="ARBA00023136"/>
    </source>
</evidence>
<organism evidence="7 8">
    <name type="scientific">Plastoroseomonas arctica</name>
    <dbReference type="NCBI Taxonomy" id="1509237"/>
    <lineage>
        <taxon>Bacteria</taxon>
        <taxon>Pseudomonadati</taxon>
        <taxon>Pseudomonadota</taxon>
        <taxon>Alphaproteobacteria</taxon>
        <taxon>Acetobacterales</taxon>
        <taxon>Acetobacteraceae</taxon>
        <taxon>Plastoroseomonas</taxon>
    </lineage>
</organism>
<feature type="transmembrane region" description="Helical" evidence="6">
    <location>
        <begin position="12"/>
        <end position="27"/>
    </location>
</feature>
<feature type="transmembrane region" description="Helical" evidence="6">
    <location>
        <begin position="133"/>
        <end position="158"/>
    </location>
</feature>
<comment type="subcellular location">
    <subcellularLocation>
        <location evidence="1">Membrane</location>
        <topology evidence="1">Multi-pass membrane protein</topology>
    </subcellularLocation>
</comment>
<evidence type="ECO:0000256" key="2">
    <source>
        <dbReference type="ARBA" id="ARBA00009773"/>
    </source>
</evidence>
<dbReference type="Pfam" id="PF01594">
    <property type="entry name" value="AI-2E_transport"/>
    <property type="match status" value="1"/>
</dbReference>
<evidence type="ECO:0000313" key="7">
    <source>
        <dbReference type="EMBL" id="MBR0654494.1"/>
    </source>
</evidence>
<keyword evidence="8" id="KW-1185">Reference proteome</keyword>
<feature type="transmembrane region" description="Helical" evidence="6">
    <location>
        <begin position="61"/>
        <end position="81"/>
    </location>
</feature>
<comment type="caution">
    <text evidence="7">The sequence shown here is derived from an EMBL/GenBank/DDBJ whole genome shotgun (WGS) entry which is preliminary data.</text>
</comment>
<proteinExistence type="inferred from homology"/>
<sequence length="335" mass="35430">MAHLDQFQRRALAFGAIASLFILAWYLKDVAIMVFGGVVISTALNAMAVALMRRTGLSHTLALTVVVFGLLAALVLLSLLLGPQVAQQIGALRTTLPQAIEAASRWLQTDSSLGMSLAEIWDLAKGGVPWESVASYASLATGGLLNVALIVILGLYLAGSPSFYFQGFLKLVPNDLRGRVAKALKASGQGLEKWLLGQMLSMLAVGTLTTIGLLLVGAPLALALGVLAGVLTFVPFFGPLAFTCLAVLFAFTDSPSRALYVGILCLVVQQLEGYVITPFIQRWAVALPPVLGLMAVVIFGLLFGALGILLATPMMVVLMILVETLYVEDDPEDAT</sequence>
<reference evidence="7" key="2">
    <citation type="journal article" date="2021" name="Syst. Appl. Microbiol.">
        <title>Roseomonas hellenica sp. nov., isolated from roots of wild-growing Alkanna tinctoria.</title>
        <authorList>
            <person name="Rat A."/>
            <person name="Naranjo H.D."/>
            <person name="Lebbe L."/>
            <person name="Cnockaert M."/>
            <person name="Krigas N."/>
            <person name="Grigoriadou K."/>
            <person name="Maloupa E."/>
            <person name="Willems A."/>
        </authorList>
    </citation>
    <scope>NUCLEOTIDE SEQUENCE</scope>
    <source>
        <strain evidence="7">LMG 28251</strain>
    </source>
</reference>
<feature type="transmembrane region" description="Helical" evidence="6">
    <location>
        <begin position="258"/>
        <end position="280"/>
    </location>
</feature>
<dbReference type="PANTHER" id="PTHR21716:SF62">
    <property type="entry name" value="TRANSPORT PROTEIN YDBI-RELATED"/>
    <property type="match status" value="1"/>
</dbReference>
<protein>
    <submittedName>
        <fullName evidence="7">AI-2E family transporter</fullName>
    </submittedName>
</protein>
<comment type="similarity">
    <text evidence="2">Belongs to the autoinducer-2 exporter (AI-2E) (TC 2.A.86) family.</text>
</comment>
<evidence type="ECO:0000313" key="8">
    <source>
        <dbReference type="Proteomes" id="UP001196068"/>
    </source>
</evidence>
<dbReference type="InterPro" id="IPR002549">
    <property type="entry name" value="AI-2E-like"/>
</dbReference>
<evidence type="ECO:0000256" key="6">
    <source>
        <dbReference type="SAM" id="Phobius"/>
    </source>
</evidence>
<feature type="transmembrane region" description="Helical" evidence="6">
    <location>
        <begin position="33"/>
        <end position="52"/>
    </location>
</feature>
<dbReference type="RefSeq" id="WP_211873310.1">
    <property type="nucleotide sequence ID" value="NZ_JAAEDH010000004.1"/>
</dbReference>
<keyword evidence="3 6" id="KW-0812">Transmembrane</keyword>
<feature type="transmembrane region" description="Helical" evidence="6">
    <location>
        <begin position="222"/>
        <end position="251"/>
    </location>
</feature>
<name>A0AAF1KHZ0_9PROT</name>
<evidence type="ECO:0000256" key="4">
    <source>
        <dbReference type="ARBA" id="ARBA00022989"/>
    </source>
</evidence>
<dbReference type="GO" id="GO:0016020">
    <property type="term" value="C:membrane"/>
    <property type="evidence" value="ECO:0007669"/>
    <property type="project" value="UniProtKB-SubCell"/>
</dbReference>
<dbReference type="Proteomes" id="UP001196068">
    <property type="component" value="Unassembled WGS sequence"/>
</dbReference>